<dbReference type="SUPFAM" id="SSF54292">
    <property type="entry name" value="2Fe-2S ferredoxin-like"/>
    <property type="match status" value="1"/>
</dbReference>
<dbReference type="CDD" id="cd00207">
    <property type="entry name" value="fer2"/>
    <property type="match status" value="1"/>
</dbReference>
<evidence type="ECO:0000256" key="3">
    <source>
        <dbReference type="ARBA" id="ARBA00023002"/>
    </source>
</evidence>
<dbReference type="InterPro" id="IPR036010">
    <property type="entry name" value="2Fe-2S_ferredoxin-like_sf"/>
</dbReference>
<evidence type="ECO:0000256" key="5">
    <source>
        <dbReference type="ARBA" id="ARBA00023014"/>
    </source>
</evidence>
<dbReference type="InterPro" id="IPR012675">
    <property type="entry name" value="Beta-grasp_dom_sf"/>
</dbReference>
<keyword evidence="8" id="KW-1185">Reference proteome</keyword>
<dbReference type="InterPro" id="IPR002888">
    <property type="entry name" value="2Fe-2S-bd"/>
</dbReference>
<keyword evidence="3" id="KW-0560">Oxidoreductase</keyword>
<evidence type="ECO:0000313" key="8">
    <source>
        <dbReference type="Proteomes" id="UP001596084"/>
    </source>
</evidence>
<evidence type="ECO:0000256" key="1">
    <source>
        <dbReference type="ARBA" id="ARBA00022714"/>
    </source>
</evidence>
<dbReference type="Pfam" id="PF01799">
    <property type="entry name" value="Fer2_2"/>
    <property type="match status" value="1"/>
</dbReference>
<dbReference type="PANTHER" id="PTHR44379:SF6">
    <property type="entry name" value="BLR6046 PROTEIN"/>
    <property type="match status" value="1"/>
</dbReference>
<evidence type="ECO:0000256" key="4">
    <source>
        <dbReference type="ARBA" id="ARBA00023004"/>
    </source>
</evidence>
<dbReference type="InterPro" id="IPR001041">
    <property type="entry name" value="2Fe-2S_ferredoxin-type"/>
</dbReference>
<accession>A0ABW0Q7R8</accession>
<organism evidence="7 8">
    <name type="scientific">Polaromonas jejuensis</name>
    <dbReference type="NCBI Taxonomy" id="457502"/>
    <lineage>
        <taxon>Bacteria</taxon>
        <taxon>Pseudomonadati</taxon>
        <taxon>Pseudomonadota</taxon>
        <taxon>Betaproteobacteria</taxon>
        <taxon>Burkholderiales</taxon>
        <taxon>Comamonadaceae</taxon>
        <taxon>Polaromonas</taxon>
    </lineage>
</organism>
<dbReference type="InterPro" id="IPR051452">
    <property type="entry name" value="Diverse_Oxidoreductases"/>
</dbReference>
<dbReference type="PROSITE" id="PS00197">
    <property type="entry name" value="2FE2S_FER_1"/>
    <property type="match status" value="1"/>
</dbReference>
<keyword evidence="1" id="KW-0001">2Fe-2S</keyword>
<gene>
    <name evidence="7" type="ORF">ACFPP7_07525</name>
</gene>
<dbReference type="EMBL" id="JBHSMX010000011">
    <property type="protein sequence ID" value="MFC5520768.1"/>
    <property type="molecule type" value="Genomic_DNA"/>
</dbReference>
<dbReference type="Proteomes" id="UP001596084">
    <property type="component" value="Unassembled WGS sequence"/>
</dbReference>
<dbReference type="PANTHER" id="PTHR44379">
    <property type="entry name" value="OXIDOREDUCTASE WITH IRON-SULFUR SUBUNIT"/>
    <property type="match status" value="1"/>
</dbReference>
<evidence type="ECO:0000259" key="6">
    <source>
        <dbReference type="PROSITE" id="PS51085"/>
    </source>
</evidence>
<comment type="caution">
    <text evidence="7">The sequence shown here is derived from an EMBL/GenBank/DDBJ whole genome shotgun (WGS) entry which is preliminary data.</text>
</comment>
<proteinExistence type="predicted"/>
<keyword evidence="2" id="KW-0479">Metal-binding</keyword>
<dbReference type="Pfam" id="PF00111">
    <property type="entry name" value="Fer2"/>
    <property type="match status" value="1"/>
</dbReference>
<evidence type="ECO:0000256" key="2">
    <source>
        <dbReference type="ARBA" id="ARBA00022723"/>
    </source>
</evidence>
<dbReference type="SUPFAM" id="SSF47741">
    <property type="entry name" value="CO dehydrogenase ISP C-domain like"/>
    <property type="match status" value="1"/>
</dbReference>
<keyword evidence="4" id="KW-0408">Iron</keyword>
<reference evidence="8" key="1">
    <citation type="journal article" date="2019" name="Int. J. Syst. Evol. Microbiol.">
        <title>The Global Catalogue of Microorganisms (GCM) 10K type strain sequencing project: providing services to taxonomists for standard genome sequencing and annotation.</title>
        <authorList>
            <consortium name="The Broad Institute Genomics Platform"/>
            <consortium name="The Broad Institute Genome Sequencing Center for Infectious Disease"/>
            <person name="Wu L."/>
            <person name="Ma J."/>
        </authorList>
    </citation>
    <scope>NUCLEOTIDE SEQUENCE [LARGE SCALE GENOMIC DNA]</scope>
    <source>
        <strain evidence="8">CGMCC 4.7277</strain>
    </source>
</reference>
<dbReference type="InterPro" id="IPR036884">
    <property type="entry name" value="2Fe-2S-bd_dom_sf"/>
</dbReference>
<dbReference type="RefSeq" id="WP_068831133.1">
    <property type="nucleotide sequence ID" value="NZ_JBHSMX010000011.1"/>
</dbReference>
<name>A0ABW0Q7R8_9BURK</name>
<dbReference type="InterPro" id="IPR006058">
    <property type="entry name" value="2Fe2S_fd_BS"/>
</dbReference>
<dbReference type="Gene3D" id="3.10.20.30">
    <property type="match status" value="1"/>
</dbReference>
<evidence type="ECO:0000313" key="7">
    <source>
        <dbReference type="EMBL" id="MFC5520768.1"/>
    </source>
</evidence>
<sequence>MSEHTKLELNGVTTAVDVASNTPLMYVLRNELDCKGVRFGCGSGNCGACTVLLDGQPVQSCDTPLWSVAEKVIVTPEHLPSDVIGAHVRTAFLREQAAQCGYCVNGIMMSVTALLKRNRTPGELETRTALSRHLCRCGAHVRMLRAVKVAAEMIAREEGR</sequence>
<dbReference type="PROSITE" id="PS51085">
    <property type="entry name" value="2FE2S_FER_2"/>
    <property type="match status" value="1"/>
</dbReference>
<keyword evidence="5" id="KW-0411">Iron-sulfur</keyword>
<feature type="domain" description="2Fe-2S ferredoxin-type" evidence="6">
    <location>
        <begin position="3"/>
        <end position="79"/>
    </location>
</feature>
<dbReference type="Gene3D" id="1.10.150.120">
    <property type="entry name" value="[2Fe-2S]-binding domain"/>
    <property type="match status" value="1"/>
</dbReference>
<protein>
    <submittedName>
        <fullName evidence="7">(2Fe-2S)-binding protein</fullName>
    </submittedName>
</protein>